<evidence type="ECO:0008006" key="3">
    <source>
        <dbReference type="Google" id="ProtNLM"/>
    </source>
</evidence>
<dbReference type="STRING" id="694430.Natoc_0046"/>
<gene>
    <name evidence="1" type="ORF">Natoc_0046</name>
</gene>
<evidence type="ECO:0000313" key="2">
    <source>
        <dbReference type="Proteomes" id="UP000010878"/>
    </source>
</evidence>
<dbReference type="OrthoDB" id="212141at2157"/>
<dbReference type="AlphaFoldDB" id="L0JVP5"/>
<reference evidence="1 2" key="1">
    <citation type="submission" date="2012-11" db="EMBL/GenBank/DDBJ databases">
        <title>FINISHED of Natronococcus occultus SP4, DSM 3396.</title>
        <authorList>
            <consortium name="DOE Joint Genome Institute"/>
            <person name="Eisen J."/>
            <person name="Huntemann M."/>
            <person name="Wei C.-L."/>
            <person name="Han J."/>
            <person name="Detter J.C."/>
            <person name="Han C."/>
            <person name="Tapia R."/>
            <person name="Chen A."/>
            <person name="Kyrpides N."/>
            <person name="Mavromatis K."/>
            <person name="Markowitz V."/>
            <person name="Szeto E."/>
            <person name="Ivanova N."/>
            <person name="Mikhailova N."/>
            <person name="Ovchinnikova G."/>
            <person name="Pagani I."/>
            <person name="Pati A."/>
            <person name="Goodwin L."/>
            <person name="Nordberg H.P."/>
            <person name="Cantor M.N."/>
            <person name="Hua S.X."/>
            <person name="Woyke T."/>
            <person name="Eisen J."/>
            <person name="Klenk H.-P."/>
            <person name="Klenk H.-P."/>
        </authorList>
    </citation>
    <scope>NUCLEOTIDE SEQUENCE [LARGE SCALE GENOMIC DNA]</scope>
    <source>
        <strain evidence="1 2">SP4</strain>
    </source>
</reference>
<dbReference type="Pfam" id="PF08905">
    <property type="entry name" value="DUF1850"/>
    <property type="match status" value="1"/>
</dbReference>
<protein>
    <recommendedName>
        <fullName evidence="3">DUF1850 domain-containing protein</fullName>
    </recommendedName>
</protein>
<proteinExistence type="predicted"/>
<dbReference type="GeneID" id="14404345"/>
<keyword evidence="2" id="KW-1185">Reference proteome</keyword>
<dbReference type="Proteomes" id="UP000010878">
    <property type="component" value="Chromosome"/>
</dbReference>
<accession>L0JVP5</accession>
<dbReference type="InterPro" id="IPR015001">
    <property type="entry name" value="DUF1850"/>
</dbReference>
<evidence type="ECO:0000313" key="1">
    <source>
        <dbReference type="EMBL" id="AGB35928.1"/>
    </source>
</evidence>
<dbReference type="EMBL" id="CP003929">
    <property type="protein sequence ID" value="AGB35928.1"/>
    <property type="molecule type" value="Genomic_DNA"/>
</dbReference>
<sequence length="182" mass="19469">MDHPTRRTVLVSAVALFGATAVTTASVADRTLVVADAESGDRLFEIPVDQGDAVTIAYTHSVEKTPIEDVYVVEDSSLRADRSVFHSFGAGLPTSDVERTEEGYVVEGTETHDELRLAPGEIAGHELRVGERRYPLAEAADGRVVLFLTDRGIGDAVTDGNSSERTERITSPTAAKITGTNL</sequence>
<name>L0JVP5_9EURY</name>
<organism evidence="1 2">
    <name type="scientific">Natronococcus occultus SP4</name>
    <dbReference type="NCBI Taxonomy" id="694430"/>
    <lineage>
        <taxon>Archaea</taxon>
        <taxon>Methanobacteriati</taxon>
        <taxon>Methanobacteriota</taxon>
        <taxon>Stenosarchaea group</taxon>
        <taxon>Halobacteria</taxon>
        <taxon>Halobacteriales</taxon>
        <taxon>Natrialbaceae</taxon>
        <taxon>Natronococcus</taxon>
    </lineage>
</organism>
<dbReference type="KEGG" id="nou:Natoc_0046"/>
<dbReference type="eggNOG" id="arCOG02990">
    <property type="taxonomic scope" value="Archaea"/>
</dbReference>
<dbReference type="HOGENOM" id="CLU_110564_0_0_2"/>
<dbReference type="RefSeq" id="WP_015319386.1">
    <property type="nucleotide sequence ID" value="NC_019974.1"/>
</dbReference>